<dbReference type="SUPFAM" id="SSF52096">
    <property type="entry name" value="ClpP/crotonase"/>
    <property type="match status" value="1"/>
</dbReference>
<dbReference type="STRING" id="764103.G7DZU5"/>
<dbReference type="AlphaFoldDB" id="G7DZU5"/>
<dbReference type="PANTHER" id="PTHR43149:SF1">
    <property type="entry name" value="DELTA(3,5)-DELTA(2,4)-DIENOYL-COA ISOMERASE, MITOCHONDRIAL"/>
    <property type="match status" value="1"/>
</dbReference>
<dbReference type="UniPathway" id="UPA00659"/>
<dbReference type="FunFam" id="1.10.12.10:FF:000004">
    <property type="entry name" value="Delta3,5-delta2,4-dienoyl-CoA isomerase"/>
    <property type="match status" value="1"/>
</dbReference>
<comment type="pathway">
    <text evidence="1">Lipid metabolism; fatty acid beta-oxidation.</text>
</comment>
<sequence length="120" mass="13095">IHLPLDFLDSSAPHFGHVSETLASTSSDVLAEPVDRCKYSRCIKEDISSKSPIAVQGGKHLLDYSRDHSVQDGLAYTATWNMSQLQASDLVEALRGRLSMRKFGQSSIDSMLSSADHVSS</sequence>
<dbReference type="Gene3D" id="1.10.12.10">
    <property type="entry name" value="Lyase 2-enoyl-coa Hydratase, Chain A, domain 2"/>
    <property type="match status" value="1"/>
</dbReference>
<evidence type="ECO:0000313" key="6">
    <source>
        <dbReference type="EMBL" id="GAA96105.1"/>
    </source>
</evidence>
<keyword evidence="5" id="KW-0413">Isomerase</keyword>
<dbReference type="GO" id="GO:0051750">
    <property type="term" value="F:delta(3,5)-delta(2,4)-dienoyl-CoA isomerase activity"/>
    <property type="evidence" value="ECO:0007669"/>
    <property type="project" value="TreeGrafter"/>
</dbReference>
<dbReference type="InterPro" id="IPR045002">
    <property type="entry name" value="Ech1-like"/>
</dbReference>
<reference evidence="6 7" key="2">
    <citation type="journal article" date="2012" name="Open Biol.">
        <title>Characteristics of nucleosomes and linker DNA regions on the genome of the basidiomycete Mixia osmundae revealed by mono- and dinucleosome mapping.</title>
        <authorList>
            <person name="Nishida H."/>
            <person name="Kondo S."/>
            <person name="Matsumoto T."/>
            <person name="Suzuki Y."/>
            <person name="Yoshikawa H."/>
            <person name="Taylor T.D."/>
            <person name="Sugiyama J."/>
        </authorList>
    </citation>
    <scope>NUCLEOTIDE SEQUENCE [LARGE SCALE GENOMIC DNA]</scope>
    <source>
        <strain evidence="7">CBS 9802 / IAM 14324 / JCM 22182 / KY 12970</strain>
    </source>
</reference>
<gene>
    <name evidence="6" type="primary">Mo02766</name>
    <name evidence="6" type="ORF">E5Q_02766</name>
</gene>
<organism evidence="6 7">
    <name type="scientific">Mixia osmundae (strain CBS 9802 / IAM 14324 / JCM 22182 / KY 12970)</name>
    <dbReference type="NCBI Taxonomy" id="764103"/>
    <lineage>
        <taxon>Eukaryota</taxon>
        <taxon>Fungi</taxon>
        <taxon>Dikarya</taxon>
        <taxon>Basidiomycota</taxon>
        <taxon>Pucciniomycotina</taxon>
        <taxon>Mixiomycetes</taxon>
        <taxon>Mixiales</taxon>
        <taxon>Mixiaceae</taxon>
        <taxon>Mixia</taxon>
    </lineage>
</organism>
<evidence type="ECO:0000256" key="5">
    <source>
        <dbReference type="ARBA" id="ARBA00023235"/>
    </source>
</evidence>
<dbReference type="eggNOG" id="KOG1681">
    <property type="taxonomic scope" value="Eukaryota"/>
</dbReference>
<comment type="similarity">
    <text evidence="2">Belongs to the enoyl-CoA hydratase/isomerase family.</text>
</comment>
<keyword evidence="4" id="KW-0443">Lipid metabolism</keyword>
<accession>G7DZU5</accession>
<dbReference type="InterPro" id="IPR014748">
    <property type="entry name" value="Enoyl-CoA_hydra_C"/>
</dbReference>
<feature type="non-terminal residue" evidence="6">
    <location>
        <position position="1"/>
    </location>
</feature>
<dbReference type="EMBL" id="BABT02000075">
    <property type="protein sequence ID" value="GAA96105.1"/>
    <property type="molecule type" value="Genomic_DNA"/>
</dbReference>
<comment type="caution">
    <text evidence="6">The sequence shown here is derived from an EMBL/GenBank/DDBJ whole genome shotgun (WGS) entry which is preliminary data.</text>
</comment>
<evidence type="ECO:0000256" key="2">
    <source>
        <dbReference type="ARBA" id="ARBA00005254"/>
    </source>
</evidence>
<evidence type="ECO:0000256" key="3">
    <source>
        <dbReference type="ARBA" id="ARBA00022832"/>
    </source>
</evidence>
<dbReference type="OrthoDB" id="14970at2759"/>
<dbReference type="Proteomes" id="UP000009131">
    <property type="component" value="Unassembled WGS sequence"/>
</dbReference>
<dbReference type="InParanoid" id="G7DZU5"/>
<evidence type="ECO:0000256" key="1">
    <source>
        <dbReference type="ARBA" id="ARBA00005005"/>
    </source>
</evidence>
<keyword evidence="3" id="KW-0276">Fatty acid metabolism</keyword>
<evidence type="ECO:0000256" key="4">
    <source>
        <dbReference type="ARBA" id="ARBA00023098"/>
    </source>
</evidence>
<dbReference type="InterPro" id="IPR029045">
    <property type="entry name" value="ClpP/crotonase-like_dom_sf"/>
</dbReference>
<keyword evidence="7" id="KW-1185">Reference proteome</keyword>
<protein>
    <submittedName>
        <fullName evidence="6">Uncharacterized protein</fullName>
    </submittedName>
</protein>
<dbReference type="HOGENOM" id="CLU_166517_0_0_1"/>
<dbReference type="PANTHER" id="PTHR43149">
    <property type="entry name" value="ENOYL-COA HYDRATASE"/>
    <property type="match status" value="1"/>
</dbReference>
<proteinExistence type="inferred from homology"/>
<dbReference type="GO" id="GO:0006635">
    <property type="term" value="P:fatty acid beta-oxidation"/>
    <property type="evidence" value="ECO:0007669"/>
    <property type="project" value="UniProtKB-UniPathway"/>
</dbReference>
<reference evidence="6 7" key="1">
    <citation type="journal article" date="2011" name="J. Gen. Appl. Microbiol.">
        <title>Draft genome sequencing of the enigmatic basidiomycete Mixia osmundae.</title>
        <authorList>
            <person name="Nishida H."/>
            <person name="Nagatsuka Y."/>
            <person name="Sugiyama J."/>
        </authorList>
    </citation>
    <scope>NUCLEOTIDE SEQUENCE [LARGE SCALE GENOMIC DNA]</scope>
    <source>
        <strain evidence="7">CBS 9802 / IAM 14324 / JCM 22182 / KY 12970</strain>
    </source>
</reference>
<name>G7DZU5_MIXOS</name>
<evidence type="ECO:0000313" key="7">
    <source>
        <dbReference type="Proteomes" id="UP000009131"/>
    </source>
</evidence>